<dbReference type="Pfam" id="PF00188">
    <property type="entry name" value="CAP"/>
    <property type="match status" value="1"/>
</dbReference>
<protein>
    <submittedName>
        <fullName evidence="3">Uncharacterized conserved protein YkwD, contains CAP (CSP/antigen 5/PR1) domain</fullName>
    </submittedName>
</protein>
<name>A0A1I0HPU2_9BACI</name>
<evidence type="ECO:0000313" key="4">
    <source>
        <dbReference type="Proteomes" id="UP000199095"/>
    </source>
</evidence>
<dbReference type="AlphaFoldDB" id="A0A1I0HPU2"/>
<dbReference type="RefSeq" id="WP_093136509.1">
    <property type="nucleotide sequence ID" value="NZ_FOHJ01000009.1"/>
</dbReference>
<dbReference type="InterPro" id="IPR014044">
    <property type="entry name" value="CAP_dom"/>
</dbReference>
<dbReference type="Pfam" id="PF14504">
    <property type="entry name" value="CAP_assoc_N"/>
    <property type="match status" value="1"/>
</dbReference>
<dbReference type="InterPro" id="IPR029410">
    <property type="entry name" value="CAP_assoc"/>
</dbReference>
<dbReference type="PANTHER" id="PTHR31157:SF26">
    <property type="entry name" value="SCP-LIKE EXTRACELLULAR PROTEIN"/>
    <property type="match status" value="1"/>
</dbReference>
<dbReference type="Gene3D" id="3.40.33.10">
    <property type="entry name" value="CAP"/>
    <property type="match status" value="1"/>
</dbReference>
<proteinExistence type="predicted"/>
<dbReference type="Proteomes" id="UP000199095">
    <property type="component" value="Unassembled WGS sequence"/>
</dbReference>
<accession>A0A1I0HPU2</accession>
<dbReference type="CDD" id="cd05379">
    <property type="entry name" value="CAP_bacterial"/>
    <property type="match status" value="1"/>
</dbReference>
<dbReference type="SUPFAM" id="SSF55797">
    <property type="entry name" value="PR-1-like"/>
    <property type="match status" value="1"/>
</dbReference>
<dbReference type="EMBL" id="FOHJ01000009">
    <property type="protein sequence ID" value="SET86007.1"/>
    <property type="molecule type" value="Genomic_DNA"/>
</dbReference>
<dbReference type="STRING" id="237682.SAMN05421676_109118"/>
<reference evidence="4" key="1">
    <citation type="submission" date="2016-10" db="EMBL/GenBank/DDBJ databases">
        <authorList>
            <person name="Varghese N."/>
            <person name="Submissions S."/>
        </authorList>
    </citation>
    <scope>NUCLEOTIDE SEQUENCE [LARGE SCALE GENOMIC DNA]</scope>
    <source>
        <strain evidence="4">CGMCC 1.3566</strain>
    </source>
</reference>
<feature type="domain" description="CAP-associated" evidence="2">
    <location>
        <begin position="77"/>
        <end position="214"/>
    </location>
</feature>
<sequence length="360" mass="41656">MMKKFIGIVFIAIVIFYILEQRPGVMEEVKELLFTVKEDISQTEQDIGDFKIGKPQPEDISSDKEYDGRLFHLFSADQSSIIKTLGEPNRKDPTPFGYQWWIYEDLAGQYIQIGMKEGKVVTIFATGEELSIDPISIGDSYEKVKEHFPVQSKVELELSKGSYQFQLKDEEMKRNPLVKLSDNRFMQLYFDTFTNQLSSVRIMNPDTLLYLKPYAVKYRGDLPEITNSEVQWKKIEAGREKQIFSISNEIRKRFSLETFTWDEPVSEVAFSHSEDMAKNNYFSHYAPNGEGLQDRLSEQQIKYLSAGENIAAQYPDAAAAVEGWLNSKGHREALLNRDFTHLGTGVYRDYYTQNFLQKLQ</sequence>
<evidence type="ECO:0000259" key="1">
    <source>
        <dbReference type="Pfam" id="PF00188"/>
    </source>
</evidence>
<evidence type="ECO:0000259" key="2">
    <source>
        <dbReference type="Pfam" id="PF14504"/>
    </source>
</evidence>
<feature type="domain" description="SCP" evidence="1">
    <location>
        <begin position="248"/>
        <end position="355"/>
    </location>
</feature>
<keyword evidence="4" id="KW-1185">Reference proteome</keyword>
<gene>
    <name evidence="3" type="ORF">SAMN05421676_109118</name>
</gene>
<dbReference type="PANTHER" id="PTHR31157">
    <property type="entry name" value="SCP DOMAIN-CONTAINING PROTEIN"/>
    <property type="match status" value="1"/>
</dbReference>
<evidence type="ECO:0000313" key="3">
    <source>
        <dbReference type="EMBL" id="SET86007.1"/>
    </source>
</evidence>
<organism evidence="3 4">
    <name type="scientific">Salinibacillus kushneri</name>
    <dbReference type="NCBI Taxonomy" id="237682"/>
    <lineage>
        <taxon>Bacteria</taxon>
        <taxon>Bacillati</taxon>
        <taxon>Bacillota</taxon>
        <taxon>Bacilli</taxon>
        <taxon>Bacillales</taxon>
        <taxon>Bacillaceae</taxon>
        <taxon>Salinibacillus</taxon>
    </lineage>
</organism>
<dbReference type="OrthoDB" id="9783944at2"/>
<dbReference type="InterPro" id="IPR035940">
    <property type="entry name" value="CAP_sf"/>
</dbReference>